<feature type="transmembrane region" description="Helical" evidence="6">
    <location>
        <begin position="37"/>
        <end position="59"/>
    </location>
</feature>
<dbReference type="Proteomes" id="UP000655830">
    <property type="component" value="Unassembled WGS sequence"/>
</dbReference>
<feature type="transmembrane region" description="Helical" evidence="6">
    <location>
        <begin position="249"/>
        <end position="277"/>
    </location>
</feature>
<feature type="transmembrane region" description="Helical" evidence="6">
    <location>
        <begin position="297"/>
        <end position="318"/>
    </location>
</feature>
<evidence type="ECO:0000256" key="2">
    <source>
        <dbReference type="ARBA" id="ARBA00022448"/>
    </source>
</evidence>
<keyword evidence="4 6" id="KW-1133">Transmembrane helix</keyword>
<keyword evidence="2" id="KW-0813">Transport</keyword>
<protein>
    <submittedName>
        <fullName evidence="7">Sodium-dependent transporter</fullName>
    </submittedName>
</protein>
<dbReference type="Pfam" id="PF00209">
    <property type="entry name" value="SNF"/>
    <property type="match status" value="2"/>
</dbReference>
<dbReference type="PANTHER" id="PTHR42948">
    <property type="entry name" value="TRANSPORTER"/>
    <property type="match status" value="1"/>
</dbReference>
<evidence type="ECO:0000313" key="8">
    <source>
        <dbReference type="Proteomes" id="UP000655830"/>
    </source>
</evidence>
<dbReference type="InterPro" id="IPR047218">
    <property type="entry name" value="YocR/YhdH-like"/>
</dbReference>
<proteinExistence type="predicted"/>
<evidence type="ECO:0000313" key="7">
    <source>
        <dbReference type="EMBL" id="MBC8581629.1"/>
    </source>
</evidence>
<dbReference type="GO" id="GO:0016020">
    <property type="term" value="C:membrane"/>
    <property type="evidence" value="ECO:0007669"/>
    <property type="project" value="UniProtKB-SubCell"/>
</dbReference>
<sequence>MKERENFSNRFGFVISCVGAALGLGNIWMFSYRLGAYGGPVFLIPYFIFVFILGSTGLINEFAFGRLFKGGAFTGIQETFKKHGLKGGKIVGLIPPIGLMGVLMFYCVVIAWILKYFFLSVTGQIMTIDVTTYFDNFVGTTSTVPYFFLALFITVVIVSLGVTKGIEKLNKWIMPLLFILFIVLTIRGLTLPGALAGVEYLLTPNWEYLFKVETWVMALGQAFFTVSLNGCGMVVYGSYISEKFDIPSAAVSTALFDTIAALLASFMIMPAVFAFGLDPAAGPSLLFITLPKVFQSMSYGGILSTLFFLSIIFAAISSSVNMLEGSMEALMAWTKCSRVMACSIIGGIAFVAAVPLATNIGAFNQFADFVTIVISPVAALIVAVTFFYLLDGKEVLESINQGAKRPLGKVFIPFSKYVFVGITVAVIVLGVAYGGIG</sequence>
<keyword evidence="8" id="KW-1185">Reference proteome</keyword>
<comment type="caution">
    <text evidence="7">The sequence shown here is derived from an EMBL/GenBank/DDBJ whole genome shotgun (WGS) entry which is preliminary data.</text>
</comment>
<dbReference type="NCBIfam" id="NF037979">
    <property type="entry name" value="Na_transp"/>
    <property type="match status" value="1"/>
</dbReference>
<dbReference type="PANTHER" id="PTHR42948:SF1">
    <property type="entry name" value="TRANSPORTER"/>
    <property type="match status" value="1"/>
</dbReference>
<feature type="transmembrane region" description="Helical" evidence="6">
    <location>
        <begin position="12"/>
        <end position="31"/>
    </location>
</feature>
<dbReference type="EMBL" id="JACRSY010000066">
    <property type="protein sequence ID" value="MBC8581629.1"/>
    <property type="molecule type" value="Genomic_DNA"/>
</dbReference>
<feature type="transmembrane region" description="Helical" evidence="6">
    <location>
        <begin position="339"/>
        <end position="357"/>
    </location>
</feature>
<feature type="transmembrane region" description="Helical" evidence="6">
    <location>
        <begin position="369"/>
        <end position="390"/>
    </location>
</feature>
<name>A0A926EJM6_9FIRM</name>
<dbReference type="RefSeq" id="WP_249334646.1">
    <property type="nucleotide sequence ID" value="NZ_JACRSY010000066.1"/>
</dbReference>
<feature type="transmembrane region" description="Helical" evidence="6">
    <location>
        <begin position="215"/>
        <end position="237"/>
    </location>
</feature>
<feature type="transmembrane region" description="Helical" evidence="6">
    <location>
        <begin position="175"/>
        <end position="195"/>
    </location>
</feature>
<dbReference type="InterPro" id="IPR037272">
    <property type="entry name" value="SNS_sf"/>
</dbReference>
<keyword evidence="3 6" id="KW-0812">Transmembrane</keyword>
<evidence type="ECO:0000256" key="4">
    <source>
        <dbReference type="ARBA" id="ARBA00022989"/>
    </source>
</evidence>
<organism evidence="7 8">
    <name type="scientific">Zhenhengia yiwuensis</name>
    <dbReference type="NCBI Taxonomy" id="2763666"/>
    <lineage>
        <taxon>Bacteria</taxon>
        <taxon>Bacillati</taxon>
        <taxon>Bacillota</taxon>
        <taxon>Clostridia</taxon>
        <taxon>Lachnospirales</taxon>
        <taxon>Lachnospiraceae</taxon>
        <taxon>Zhenhengia</taxon>
    </lineage>
</organism>
<accession>A0A926EJM6</accession>
<evidence type="ECO:0000256" key="6">
    <source>
        <dbReference type="SAM" id="Phobius"/>
    </source>
</evidence>
<reference evidence="7" key="1">
    <citation type="submission" date="2020-08" db="EMBL/GenBank/DDBJ databases">
        <title>Genome public.</title>
        <authorList>
            <person name="Liu C."/>
            <person name="Sun Q."/>
        </authorList>
    </citation>
    <scope>NUCLEOTIDE SEQUENCE</scope>
    <source>
        <strain evidence="7">NSJ-12</strain>
    </source>
</reference>
<comment type="subcellular location">
    <subcellularLocation>
        <location evidence="1">Membrane</location>
        <topology evidence="1">Multi-pass membrane protein</topology>
    </subcellularLocation>
</comment>
<evidence type="ECO:0000256" key="3">
    <source>
        <dbReference type="ARBA" id="ARBA00022692"/>
    </source>
</evidence>
<feature type="transmembrane region" description="Helical" evidence="6">
    <location>
        <begin position="144"/>
        <end position="163"/>
    </location>
</feature>
<dbReference type="AlphaFoldDB" id="A0A926EJM6"/>
<gene>
    <name evidence="7" type="ORF">H8718_19270</name>
</gene>
<dbReference type="PRINTS" id="PR00176">
    <property type="entry name" value="NANEUSMPORT"/>
</dbReference>
<evidence type="ECO:0000256" key="5">
    <source>
        <dbReference type="ARBA" id="ARBA00023136"/>
    </source>
</evidence>
<dbReference type="InterPro" id="IPR000175">
    <property type="entry name" value="Na/ntran_symport"/>
</dbReference>
<dbReference type="CDD" id="cd10336">
    <property type="entry name" value="SLC6sbd_Tyt1-Like"/>
    <property type="match status" value="1"/>
</dbReference>
<keyword evidence="5 6" id="KW-0472">Membrane</keyword>
<feature type="transmembrane region" description="Helical" evidence="6">
    <location>
        <begin position="410"/>
        <end position="436"/>
    </location>
</feature>
<dbReference type="PROSITE" id="PS50267">
    <property type="entry name" value="NA_NEUROTRAN_SYMP_3"/>
    <property type="match status" value="1"/>
</dbReference>
<dbReference type="SUPFAM" id="SSF161070">
    <property type="entry name" value="SNF-like"/>
    <property type="match status" value="1"/>
</dbReference>
<evidence type="ECO:0000256" key="1">
    <source>
        <dbReference type="ARBA" id="ARBA00004141"/>
    </source>
</evidence>
<feature type="transmembrane region" description="Helical" evidence="6">
    <location>
        <begin position="90"/>
        <end position="114"/>
    </location>
</feature>